<comment type="caution">
    <text evidence="1">The sequence shown here is derived from an EMBL/GenBank/DDBJ whole genome shotgun (WGS) entry which is preliminary data.</text>
</comment>
<organism evidence="1 2">
    <name type="scientific">Aromia moschata</name>
    <dbReference type="NCBI Taxonomy" id="1265417"/>
    <lineage>
        <taxon>Eukaryota</taxon>
        <taxon>Metazoa</taxon>
        <taxon>Ecdysozoa</taxon>
        <taxon>Arthropoda</taxon>
        <taxon>Hexapoda</taxon>
        <taxon>Insecta</taxon>
        <taxon>Pterygota</taxon>
        <taxon>Neoptera</taxon>
        <taxon>Endopterygota</taxon>
        <taxon>Coleoptera</taxon>
        <taxon>Polyphaga</taxon>
        <taxon>Cucujiformia</taxon>
        <taxon>Chrysomeloidea</taxon>
        <taxon>Cerambycidae</taxon>
        <taxon>Cerambycinae</taxon>
        <taxon>Callichromatini</taxon>
        <taxon>Aromia</taxon>
    </lineage>
</organism>
<keyword evidence="2" id="KW-1185">Reference proteome</keyword>
<dbReference type="EMBL" id="JAPWTK010000825">
    <property type="protein sequence ID" value="KAJ8935867.1"/>
    <property type="molecule type" value="Genomic_DNA"/>
</dbReference>
<dbReference type="AlphaFoldDB" id="A0AAV8XB44"/>
<dbReference type="Proteomes" id="UP001162162">
    <property type="component" value="Unassembled WGS sequence"/>
</dbReference>
<reference evidence="1" key="1">
    <citation type="journal article" date="2023" name="Insect Mol. Biol.">
        <title>Genome sequencing provides insights into the evolution of gene families encoding plant cell wall-degrading enzymes in longhorned beetles.</title>
        <authorList>
            <person name="Shin N.R."/>
            <person name="Okamura Y."/>
            <person name="Kirsch R."/>
            <person name="Pauchet Y."/>
        </authorList>
    </citation>
    <scope>NUCLEOTIDE SEQUENCE</scope>
    <source>
        <strain evidence="1">AMC_N1</strain>
    </source>
</reference>
<proteinExistence type="predicted"/>
<accession>A0AAV8XB44</accession>
<evidence type="ECO:0000313" key="1">
    <source>
        <dbReference type="EMBL" id="KAJ8935867.1"/>
    </source>
</evidence>
<sequence>MQTEHPEFLNKILFTDEDTFTRRGVFNWRDNDLCNCENPHARHFQHEFKENIWCGNQVIQYIRRCISLLLSFSNHTLKYDVGPMFRYENTRTSNATSCTSVNVRMSYMKDQEVEATK</sequence>
<protein>
    <submittedName>
        <fullName evidence="1">Uncharacterized protein</fullName>
    </submittedName>
</protein>
<name>A0AAV8XB44_9CUCU</name>
<evidence type="ECO:0000313" key="2">
    <source>
        <dbReference type="Proteomes" id="UP001162162"/>
    </source>
</evidence>
<gene>
    <name evidence="1" type="ORF">NQ318_019451</name>
</gene>